<proteinExistence type="predicted"/>
<accession>A0A5E4YQ02</accession>
<dbReference type="Proteomes" id="UP000414233">
    <property type="component" value="Unassembled WGS sequence"/>
</dbReference>
<keyword evidence="2" id="KW-1185">Reference proteome</keyword>
<dbReference type="EMBL" id="CABPRZ010000025">
    <property type="protein sequence ID" value="VVE50428.1"/>
    <property type="molecule type" value="Genomic_DNA"/>
</dbReference>
<name>A0A5E4YQ02_9BURK</name>
<evidence type="ECO:0000313" key="2">
    <source>
        <dbReference type="Proteomes" id="UP000414233"/>
    </source>
</evidence>
<evidence type="ECO:0000313" key="1">
    <source>
        <dbReference type="EMBL" id="VVE50428.1"/>
    </source>
</evidence>
<dbReference type="AlphaFoldDB" id="A0A5E4YQ02"/>
<protein>
    <submittedName>
        <fullName evidence="1">Uncharacterized protein</fullName>
    </submittedName>
</protein>
<reference evidence="1 2" key="1">
    <citation type="submission" date="2019-08" db="EMBL/GenBank/DDBJ databases">
        <authorList>
            <person name="Peeters C."/>
        </authorList>
    </citation>
    <scope>NUCLEOTIDE SEQUENCE [LARGE SCALE GENOMIC DNA]</scope>
    <source>
        <strain evidence="1 2">LMG 30175</strain>
    </source>
</reference>
<gene>
    <name evidence="1" type="ORF">PTE30175_04554</name>
</gene>
<sequence>MGESSTAVTLTVLVAALLSDVPSFTVKLMVRLLVFGASELSV</sequence>
<organism evidence="1 2">
    <name type="scientific">Pandoraea terrae</name>
    <dbReference type="NCBI Taxonomy" id="1537710"/>
    <lineage>
        <taxon>Bacteria</taxon>
        <taxon>Pseudomonadati</taxon>
        <taxon>Pseudomonadota</taxon>
        <taxon>Betaproteobacteria</taxon>
        <taxon>Burkholderiales</taxon>
        <taxon>Burkholderiaceae</taxon>
        <taxon>Pandoraea</taxon>
    </lineage>
</organism>